<keyword evidence="2" id="KW-1185">Reference proteome</keyword>
<dbReference type="Proteomes" id="UP000663421">
    <property type="component" value="Chromosome"/>
</dbReference>
<protein>
    <recommendedName>
        <fullName evidence="3">SnoaL-like domain-containing protein</fullName>
    </recommendedName>
</protein>
<gene>
    <name evidence="1" type="ORF">I1A49_22860</name>
</gene>
<organism evidence="1 2">
    <name type="scientific">Streptomyces malaysiensis</name>
    <dbReference type="NCBI Taxonomy" id="92644"/>
    <lineage>
        <taxon>Bacteria</taxon>
        <taxon>Bacillati</taxon>
        <taxon>Actinomycetota</taxon>
        <taxon>Actinomycetes</taxon>
        <taxon>Kitasatosporales</taxon>
        <taxon>Streptomycetaceae</taxon>
        <taxon>Streptomyces</taxon>
        <taxon>Streptomyces violaceusniger group</taxon>
    </lineage>
</organism>
<evidence type="ECO:0008006" key="3">
    <source>
        <dbReference type="Google" id="ProtNLM"/>
    </source>
</evidence>
<reference evidence="1 2" key="1">
    <citation type="submission" date="2020-11" db="EMBL/GenBank/DDBJ databases">
        <title>Complete genome sequence unveiled secondary metabolic potentials in Streptomyces solisilvae HNM0141.</title>
        <authorList>
            <person name="Huang X."/>
        </authorList>
    </citation>
    <scope>NUCLEOTIDE SEQUENCE [LARGE SCALE GENOMIC DNA]</scope>
    <source>
        <strain evidence="1 2">HNM0141</strain>
    </source>
</reference>
<proteinExistence type="predicted"/>
<name>A0ABX6W7A9_STRMQ</name>
<accession>A0ABX6W7A9</accession>
<sequence>MSATTTGVDQSLLEMIAADEQTLLRTGQAARELLARHADLPLKGARLRFDSEIRLNPHTADGVRAWAERLGAETTTNTSDPGYGPVFRHTAAEVTIDGTLVRVWHCHILDDAEAAAWRENRGRS</sequence>
<evidence type="ECO:0000313" key="2">
    <source>
        <dbReference type="Proteomes" id="UP000663421"/>
    </source>
</evidence>
<evidence type="ECO:0000313" key="1">
    <source>
        <dbReference type="EMBL" id="QPI57372.1"/>
    </source>
</evidence>
<dbReference type="EMBL" id="CP065050">
    <property type="protein sequence ID" value="QPI57372.1"/>
    <property type="molecule type" value="Genomic_DNA"/>
</dbReference>